<organism evidence="2 3">
    <name type="scientific">Euplotes crassus</name>
    <dbReference type="NCBI Taxonomy" id="5936"/>
    <lineage>
        <taxon>Eukaryota</taxon>
        <taxon>Sar</taxon>
        <taxon>Alveolata</taxon>
        <taxon>Ciliophora</taxon>
        <taxon>Intramacronucleata</taxon>
        <taxon>Spirotrichea</taxon>
        <taxon>Hypotrichia</taxon>
        <taxon>Euplotida</taxon>
        <taxon>Euplotidae</taxon>
        <taxon>Moneuplotes</taxon>
    </lineage>
</organism>
<evidence type="ECO:0000256" key="1">
    <source>
        <dbReference type="SAM" id="MobiDB-lite"/>
    </source>
</evidence>
<evidence type="ECO:0000313" key="3">
    <source>
        <dbReference type="Proteomes" id="UP001295684"/>
    </source>
</evidence>
<feature type="region of interest" description="Disordered" evidence="1">
    <location>
        <begin position="211"/>
        <end position="239"/>
    </location>
</feature>
<dbReference type="AlphaFoldDB" id="A0AAD1UNN6"/>
<comment type="caution">
    <text evidence="2">The sequence shown here is derived from an EMBL/GenBank/DDBJ whole genome shotgun (WGS) entry which is preliminary data.</text>
</comment>
<dbReference type="Proteomes" id="UP001295684">
    <property type="component" value="Unassembled WGS sequence"/>
</dbReference>
<feature type="compositionally biased region" description="Polar residues" evidence="1">
    <location>
        <begin position="215"/>
        <end position="226"/>
    </location>
</feature>
<protein>
    <submittedName>
        <fullName evidence="2">Uncharacterized protein</fullName>
    </submittedName>
</protein>
<sequence length="239" mass="27837">MLPTSLVSSKDPKPRNKLLKYKSYFRSKTREKNSSVKRKRAKKKNLQRFTCDKDFITGKQLALSPCIQKSEISNQFNNIADSLEKLKPILHKQRRIKTKYTQDDEKCIRNKFKLKKRVVNFSQQKKPKCIKVVNKGIPNYEELANKARKFGFMSGTPRNLKMSLLGSSPKDWKQIAGFTNMRLSIDKSGRLVNLNHLRTPELRYKASKCSHNHRVLSNSRRSNFNHTGPGFNEHSRKTQ</sequence>
<name>A0AAD1UNN6_EUPCR</name>
<proteinExistence type="predicted"/>
<evidence type="ECO:0000313" key="2">
    <source>
        <dbReference type="EMBL" id="CAI2370728.1"/>
    </source>
</evidence>
<reference evidence="2" key="1">
    <citation type="submission" date="2023-07" db="EMBL/GenBank/DDBJ databases">
        <authorList>
            <consortium name="AG Swart"/>
            <person name="Singh M."/>
            <person name="Singh A."/>
            <person name="Seah K."/>
            <person name="Emmerich C."/>
        </authorList>
    </citation>
    <scope>NUCLEOTIDE SEQUENCE</scope>
    <source>
        <strain evidence="2">DP1</strain>
    </source>
</reference>
<gene>
    <name evidence="2" type="ORF">ECRASSUSDP1_LOCUS12046</name>
</gene>
<dbReference type="EMBL" id="CAMPGE010011931">
    <property type="protein sequence ID" value="CAI2370728.1"/>
    <property type="molecule type" value="Genomic_DNA"/>
</dbReference>
<accession>A0AAD1UNN6</accession>
<keyword evidence="3" id="KW-1185">Reference proteome</keyword>